<accession>A0ABR2Z6E8</accession>
<keyword evidence="2" id="KW-1185">Reference proteome</keyword>
<dbReference type="EMBL" id="JBBXMP010000896">
    <property type="protein sequence ID" value="KAL0056833.1"/>
    <property type="molecule type" value="Genomic_DNA"/>
</dbReference>
<comment type="caution">
    <text evidence="1">The sequence shown here is derived from an EMBL/GenBank/DDBJ whole genome shotgun (WGS) entry which is preliminary data.</text>
</comment>
<proteinExistence type="predicted"/>
<name>A0ABR2Z6E8_9AGAR</name>
<dbReference type="Proteomes" id="UP001437256">
    <property type="component" value="Unassembled WGS sequence"/>
</dbReference>
<sequence length="80" mass="8932">MKAQPASRHDFPLLDPHRLGLVIQLVFQRFQGAGTLRHGAQESFESITPRFLASSKGGFKVYHEHPGLESCNAFDGNRPE</sequence>
<protein>
    <submittedName>
        <fullName evidence="1">Uncharacterized protein</fullName>
    </submittedName>
</protein>
<feature type="non-terminal residue" evidence="1">
    <location>
        <position position="80"/>
    </location>
</feature>
<evidence type="ECO:0000313" key="2">
    <source>
        <dbReference type="Proteomes" id="UP001437256"/>
    </source>
</evidence>
<evidence type="ECO:0000313" key="1">
    <source>
        <dbReference type="EMBL" id="KAL0056833.1"/>
    </source>
</evidence>
<organism evidence="1 2">
    <name type="scientific">Marasmius tenuissimus</name>
    <dbReference type="NCBI Taxonomy" id="585030"/>
    <lineage>
        <taxon>Eukaryota</taxon>
        <taxon>Fungi</taxon>
        <taxon>Dikarya</taxon>
        <taxon>Basidiomycota</taxon>
        <taxon>Agaricomycotina</taxon>
        <taxon>Agaricomycetes</taxon>
        <taxon>Agaricomycetidae</taxon>
        <taxon>Agaricales</taxon>
        <taxon>Marasmiineae</taxon>
        <taxon>Marasmiaceae</taxon>
        <taxon>Marasmius</taxon>
    </lineage>
</organism>
<gene>
    <name evidence="1" type="ORF">AAF712_016554</name>
</gene>
<reference evidence="1 2" key="1">
    <citation type="submission" date="2024-05" db="EMBL/GenBank/DDBJ databases">
        <title>A draft genome resource for the thread blight pathogen Marasmius tenuissimus strain MS-2.</title>
        <authorList>
            <person name="Yulfo-Soto G.E."/>
            <person name="Baruah I.K."/>
            <person name="Amoako-Attah I."/>
            <person name="Bukari Y."/>
            <person name="Meinhardt L.W."/>
            <person name="Bailey B.A."/>
            <person name="Cohen S.P."/>
        </authorList>
    </citation>
    <scope>NUCLEOTIDE SEQUENCE [LARGE SCALE GENOMIC DNA]</scope>
    <source>
        <strain evidence="1 2">MS-2</strain>
    </source>
</reference>